<dbReference type="GO" id="GO:0006508">
    <property type="term" value="P:proteolysis"/>
    <property type="evidence" value="ECO:0007669"/>
    <property type="project" value="UniProtKB-KW"/>
</dbReference>
<proteinExistence type="inferred from homology"/>
<dbReference type="AlphaFoldDB" id="A0A2S3W715"/>
<evidence type="ECO:0000313" key="10">
    <source>
        <dbReference type="Proteomes" id="UP000237194"/>
    </source>
</evidence>
<dbReference type="Pfam" id="PF05193">
    <property type="entry name" value="Peptidase_M16_C"/>
    <property type="match status" value="1"/>
</dbReference>
<keyword evidence="6" id="KW-0732">Signal</keyword>
<dbReference type="InterPro" id="IPR011765">
    <property type="entry name" value="Pept_M16_N"/>
</dbReference>
<comment type="caution">
    <text evidence="9">The sequence shown here is derived from an EMBL/GenBank/DDBJ whole genome shotgun (WGS) entry which is preliminary data.</text>
</comment>
<evidence type="ECO:0000256" key="3">
    <source>
        <dbReference type="ARBA" id="ARBA00022801"/>
    </source>
</evidence>
<dbReference type="RefSeq" id="WP_103435276.1">
    <property type="nucleotide sequence ID" value="NZ_MIND01000018.1"/>
</dbReference>
<comment type="similarity">
    <text evidence="1">Belongs to the peptidase M16 family.</text>
</comment>
<keyword evidence="5" id="KW-0482">Metalloprotease</keyword>
<dbReference type="InterPro" id="IPR007863">
    <property type="entry name" value="Peptidase_M16_C"/>
</dbReference>
<dbReference type="InterPro" id="IPR011249">
    <property type="entry name" value="Metalloenz_LuxS/M16"/>
</dbReference>
<keyword evidence="2" id="KW-0645">Protease</keyword>
<dbReference type="PANTHER" id="PTHR43690:SF34">
    <property type="entry name" value="ZINC PROTEASE PQQL-LIKE"/>
    <property type="match status" value="1"/>
</dbReference>
<dbReference type="Gene3D" id="3.30.830.10">
    <property type="entry name" value="Metalloenzyme, LuxS/M16 peptidase-like"/>
    <property type="match status" value="4"/>
</dbReference>
<evidence type="ECO:0000256" key="4">
    <source>
        <dbReference type="ARBA" id="ARBA00022833"/>
    </source>
</evidence>
<keyword evidence="3" id="KW-0378">Hydrolase</keyword>
<dbReference type="GO" id="GO:0046872">
    <property type="term" value="F:metal ion binding"/>
    <property type="evidence" value="ECO:0007669"/>
    <property type="project" value="InterPro"/>
</dbReference>
<name>A0A2S3W715_PSEPU</name>
<feature type="signal peptide" evidence="6">
    <location>
        <begin position="1"/>
        <end position="18"/>
    </location>
</feature>
<evidence type="ECO:0000259" key="7">
    <source>
        <dbReference type="Pfam" id="PF00675"/>
    </source>
</evidence>
<feature type="domain" description="Peptidase M16 C-terminal" evidence="8">
    <location>
        <begin position="204"/>
        <end position="381"/>
    </location>
</feature>
<dbReference type="EMBL" id="MIND01000018">
    <property type="protein sequence ID" value="POF86715.1"/>
    <property type="molecule type" value="Genomic_DNA"/>
</dbReference>
<evidence type="ECO:0000259" key="8">
    <source>
        <dbReference type="Pfam" id="PF05193"/>
    </source>
</evidence>
<dbReference type="SUPFAM" id="SSF63411">
    <property type="entry name" value="LuxS/MPP-like metallohydrolase"/>
    <property type="match status" value="4"/>
</dbReference>
<keyword evidence="4" id="KW-0862">Zinc</keyword>
<accession>A0A2S3W715</accession>
<dbReference type="InterPro" id="IPR050626">
    <property type="entry name" value="Peptidase_M16"/>
</dbReference>
<feature type="chain" id="PRO_5015715143" evidence="6">
    <location>
        <begin position="19"/>
        <end position="927"/>
    </location>
</feature>
<reference evidence="9 10" key="1">
    <citation type="submission" date="2016-08" db="EMBL/GenBank/DDBJ databases">
        <authorList>
            <person name="Seilhamer J.J."/>
        </authorList>
    </citation>
    <scope>NUCLEOTIDE SEQUENCE [LARGE SCALE GENOMIC DNA]</scope>
    <source>
        <strain evidence="9 10">KT-27</strain>
    </source>
</reference>
<reference evidence="9 10" key="2">
    <citation type="submission" date="2018-03" db="EMBL/GenBank/DDBJ databases">
        <title>Draft genome of Pseudomonas putida strain KT-27.</title>
        <authorList>
            <person name="Yoshizawa S."/>
            <person name="Khan N.H."/>
            <person name="Nishimura M."/>
            <person name="Chiura H.X."/>
            <person name="Ogura Y."/>
            <person name="Hayashi T."/>
            <person name="Kogure K."/>
        </authorList>
    </citation>
    <scope>NUCLEOTIDE SEQUENCE [LARGE SCALE GENOMIC DNA]</scope>
    <source>
        <strain evidence="9 10">KT-27</strain>
    </source>
</reference>
<dbReference type="Pfam" id="PF00675">
    <property type="entry name" value="Peptidase_M16"/>
    <property type="match status" value="1"/>
</dbReference>
<dbReference type="Proteomes" id="UP000237194">
    <property type="component" value="Unassembled WGS sequence"/>
</dbReference>
<dbReference type="GO" id="GO:0008237">
    <property type="term" value="F:metallopeptidase activity"/>
    <property type="evidence" value="ECO:0007669"/>
    <property type="project" value="UniProtKB-KW"/>
</dbReference>
<evidence type="ECO:0000256" key="5">
    <source>
        <dbReference type="ARBA" id="ARBA00023049"/>
    </source>
</evidence>
<protein>
    <submittedName>
        <fullName evidence="9">Peptidase M16</fullName>
    </submittedName>
</protein>
<evidence type="ECO:0000256" key="2">
    <source>
        <dbReference type="ARBA" id="ARBA00022670"/>
    </source>
</evidence>
<dbReference type="PROSITE" id="PS51257">
    <property type="entry name" value="PROKAR_LIPOPROTEIN"/>
    <property type="match status" value="1"/>
</dbReference>
<evidence type="ECO:0000313" key="9">
    <source>
        <dbReference type="EMBL" id="POF86715.1"/>
    </source>
</evidence>
<sequence length="927" mass="102823">MKKLIAGLLGPLLLGACAALPDADTPLPWDTAVSQGTLANGLQYRLVRETSQPGRLDLRLAVNAGSIDEAEDQVGVAHMVEHLLFHSRAGQNSNVRERMTELGWVQGRHFNAMTNYERTQYMLSPPAGVKQTPQALQVLADMVFAADYTAADLERERPIVIEEWRGGLGVAQRMNQQRTASQRVGSRYPEHRTIGNEAAIRSASLGSLQAYQAKWYQPGNMVISAVGDFEPAAMLAQIEQAFGKAAGTGSPARAYRDLPLDNSLKVFHLHDPQSGSNQVSLLLRLHEPDSRGSSRNALRERLIDRMTLAVLLDSLRRQPLQPGVRSLIAQKTLIGSQSTVLGIAAGVEGQAHDQALRQLLSEIERLRQHGFSEADFQREQAHIRGLGKKTVANTKARSFEQWVEQLSNATAPEGRVTDRQATAGRYLEVLEQIDRSDLEQRLQRWLASRDRVLQISAPEASLVRLPTVAQVEALQASIAQTRLSAPVSEAPKVAATPRFELPAPGPAGTIVARKAFAQEQVEHWQLSNGDRLVWLRRNGPDGKWLLQAESSAGYNIGGAPAWRLQMAAQLALASAPQAGASQALAEWRKQQRATISLEHSPQRLQMNLSAAPEQLPSLFQSYRLNQQANIDPALFSEARADLLARSNSRPDDVRSQQDSQQRRLKFGADAWQSPTPATLQALTSEQLGADWQRLAGAPVTYYLMADIDPAQLEPLVREQLASVPRTSALPSKPVMQQPGQRRHDLAIALEPRAVLEASSYQPQAWSPEAAMRVATLRDLANQRLKQRLRGEASGIYRLQFDSELNPQTQRIESRLNFTCDPARVDELWALAQQTLAELDVDGQWVAAQRRELSRQEAKRRDDPQTQFKRLILSERHWQDPRYLRTQAQLPAALSLPALQQQARLLFPQANQVQLRLLPSVTALEQAL</sequence>
<gene>
    <name evidence="9" type="ORF">BGP80_01640</name>
</gene>
<organism evidence="9 10">
    <name type="scientific">Pseudomonas putida</name>
    <name type="common">Arthrobacter siderocapsulatus</name>
    <dbReference type="NCBI Taxonomy" id="303"/>
    <lineage>
        <taxon>Bacteria</taxon>
        <taxon>Pseudomonadati</taxon>
        <taxon>Pseudomonadota</taxon>
        <taxon>Gammaproteobacteria</taxon>
        <taxon>Pseudomonadales</taxon>
        <taxon>Pseudomonadaceae</taxon>
        <taxon>Pseudomonas</taxon>
    </lineage>
</organism>
<dbReference type="PANTHER" id="PTHR43690">
    <property type="entry name" value="NARDILYSIN"/>
    <property type="match status" value="1"/>
</dbReference>
<feature type="domain" description="Peptidase M16 N-terminal" evidence="7">
    <location>
        <begin position="58"/>
        <end position="163"/>
    </location>
</feature>
<evidence type="ECO:0000256" key="1">
    <source>
        <dbReference type="ARBA" id="ARBA00007261"/>
    </source>
</evidence>
<evidence type="ECO:0000256" key="6">
    <source>
        <dbReference type="SAM" id="SignalP"/>
    </source>
</evidence>